<reference evidence="6" key="1">
    <citation type="submission" date="2022-12" db="EMBL/GenBank/DDBJ databases">
        <authorList>
            <person name="Webb A."/>
        </authorList>
    </citation>
    <scope>NUCLEOTIDE SEQUENCE</scope>
    <source>
        <strain evidence="6">Hp1</strain>
    </source>
</reference>
<comment type="subcellular location">
    <subcellularLocation>
        <location evidence="1">Membrane</location>
        <topology evidence="1">Multi-pass membrane protein</topology>
    </subcellularLocation>
</comment>
<evidence type="ECO:0008006" key="8">
    <source>
        <dbReference type="Google" id="ProtNLM"/>
    </source>
</evidence>
<gene>
    <name evidence="6" type="ORF">HBR001_LOCUS3982</name>
</gene>
<proteinExistence type="predicted"/>
<evidence type="ECO:0000256" key="3">
    <source>
        <dbReference type="ARBA" id="ARBA00022989"/>
    </source>
</evidence>
<name>A0AAV0TTT9_HYABA</name>
<sequence>MTSITPPGLDGARIWKMSAPEWKFLLAGSLGAIVNAAVFPVQGVLLVNVNVLFLNVNYTKGQMMDEARWWALGFVSLGCMLTVVRSNRVHSNGRFIQYEKALNTIYVSYWSVSKEAAVKIGVIGGMAFAISQGAITFATGMAAQGATDGFKAIRSARRVVKAIDRKPLIDATSGTGRSLDHVTGNIVFRDAEFAYPAHPDAKIYKNSPTTSDSASLLRREEPCSTREEIIVAAKQANAFDVISNISKGVDTDVGDRGAQVLGGQKHDDQLKSS</sequence>
<dbReference type="GO" id="GO:0005524">
    <property type="term" value="F:ATP binding"/>
    <property type="evidence" value="ECO:0007669"/>
    <property type="project" value="InterPro"/>
</dbReference>
<evidence type="ECO:0000256" key="4">
    <source>
        <dbReference type="ARBA" id="ARBA00023136"/>
    </source>
</evidence>
<dbReference type="InterPro" id="IPR036640">
    <property type="entry name" value="ABC1_TM_sf"/>
</dbReference>
<keyword evidence="4 5" id="KW-0472">Membrane</keyword>
<dbReference type="PANTHER" id="PTHR43394:SF1">
    <property type="entry name" value="ATP-BINDING CASSETTE SUB-FAMILY B MEMBER 10, MITOCHONDRIAL"/>
    <property type="match status" value="1"/>
</dbReference>
<dbReference type="InterPro" id="IPR027417">
    <property type="entry name" value="P-loop_NTPase"/>
</dbReference>
<protein>
    <recommendedName>
        <fullName evidence="8">ABC transmembrane type-1 domain-containing protein</fullName>
    </recommendedName>
</protein>
<accession>A0AAV0TTT9</accession>
<evidence type="ECO:0000256" key="5">
    <source>
        <dbReference type="SAM" id="Phobius"/>
    </source>
</evidence>
<dbReference type="EMBL" id="CANTFL010000720">
    <property type="protein sequence ID" value="CAI5726991.1"/>
    <property type="molecule type" value="Genomic_DNA"/>
</dbReference>
<evidence type="ECO:0000256" key="2">
    <source>
        <dbReference type="ARBA" id="ARBA00022692"/>
    </source>
</evidence>
<dbReference type="Gene3D" id="1.20.1560.10">
    <property type="entry name" value="ABC transporter type 1, transmembrane domain"/>
    <property type="match status" value="2"/>
</dbReference>
<dbReference type="Gene3D" id="3.40.50.300">
    <property type="entry name" value="P-loop containing nucleotide triphosphate hydrolases"/>
    <property type="match status" value="2"/>
</dbReference>
<keyword evidence="3 5" id="KW-1133">Transmembrane helix</keyword>
<dbReference type="GO" id="GO:0016020">
    <property type="term" value="C:membrane"/>
    <property type="evidence" value="ECO:0007669"/>
    <property type="project" value="UniProtKB-SubCell"/>
</dbReference>
<dbReference type="GO" id="GO:0015421">
    <property type="term" value="F:ABC-type oligopeptide transporter activity"/>
    <property type="evidence" value="ECO:0007669"/>
    <property type="project" value="TreeGrafter"/>
</dbReference>
<dbReference type="InterPro" id="IPR039421">
    <property type="entry name" value="Type_1_exporter"/>
</dbReference>
<organism evidence="6 7">
    <name type="scientific">Hyaloperonospora brassicae</name>
    <name type="common">Brassica downy mildew</name>
    <name type="synonym">Peronospora brassicae</name>
    <dbReference type="NCBI Taxonomy" id="162125"/>
    <lineage>
        <taxon>Eukaryota</taxon>
        <taxon>Sar</taxon>
        <taxon>Stramenopiles</taxon>
        <taxon>Oomycota</taxon>
        <taxon>Peronosporomycetes</taxon>
        <taxon>Peronosporales</taxon>
        <taxon>Peronosporaceae</taxon>
        <taxon>Hyaloperonospora</taxon>
    </lineage>
</organism>
<comment type="caution">
    <text evidence="6">The sequence shown here is derived from an EMBL/GenBank/DDBJ whole genome shotgun (WGS) entry which is preliminary data.</text>
</comment>
<evidence type="ECO:0000313" key="6">
    <source>
        <dbReference type="EMBL" id="CAI5726991.1"/>
    </source>
</evidence>
<feature type="transmembrane region" description="Helical" evidence="5">
    <location>
        <begin position="67"/>
        <end position="84"/>
    </location>
</feature>
<dbReference type="PANTHER" id="PTHR43394">
    <property type="entry name" value="ATP-DEPENDENT PERMEASE MDL1, MITOCHONDRIAL"/>
    <property type="match status" value="1"/>
</dbReference>
<keyword evidence="7" id="KW-1185">Reference proteome</keyword>
<dbReference type="Proteomes" id="UP001162031">
    <property type="component" value="Unassembled WGS sequence"/>
</dbReference>
<feature type="transmembrane region" description="Helical" evidence="5">
    <location>
        <begin position="24"/>
        <end position="47"/>
    </location>
</feature>
<keyword evidence="2 5" id="KW-0812">Transmembrane</keyword>
<evidence type="ECO:0000313" key="7">
    <source>
        <dbReference type="Proteomes" id="UP001162031"/>
    </source>
</evidence>
<dbReference type="AlphaFoldDB" id="A0AAV0TTT9"/>
<evidence type="ECO:0000256" key="1">
    <source>
        <dbReference type="ARBA" id="ARBA00004141"/>
    </source>
</evidence>